<dbReference type="Pfam" id="PF00989">
    <property type="entry name" value="PAS"/>
    <property type="match status" value="1"/>
</dbReference>
<dbReference type="CDD" id="cd00082">
    <property type="entry name" value="HisKA"/>
    <property type="match status" value="1"/>
</dbReference>
<feature type="domain" description="Histidine kinase" evidence="8">
    <location>
        <begin position="366"/>
        <end position="591"/>
    </location>
</feature>
<evidence type="ECO:0000256" key="1">
    <source>
        <dbReference type="ARBA" id="ARBA00000085"/>
    </source>
</evidence>
<dbReference type="SMART" id="SM00388">
    <property type="entry name" value="HisKA"/>
    <property type="match status" value="1"/>
</dbReference>
<dbReference type="Gene3D" id="3.30.565.10">
    <property type="entry name" value="Histidine kinase-like ATPase, C-terminal domain"/>
    <property type="match status" value="1"/>
</dbReference>
<protein>
    <recommendedName>
        <fullName evidence="2">histidine kinase</fullName>
        <ecNumber evidence="2">2.7.13.3</ecNumber>
    </recommendedName>
</protein>
<feature type="transmembrane region" description="Helical" evidence="7">
    <location>
        <begin position="20"/>
        <end position="42"/>
    </location>
</feature>
<evidence type="ECO:0000259" key="10">
    <source>
        <dbReference type="PROSITE" id="PS50112"/>
    </source>
</evidence>
<dbReference type="PRINTS" id="PR00344">
    <property type="entry name" value="BCTRLSENSOR"/>
</dbReference>
<dbReference type="SUPFAM" id="SSF52172">
    <property type="entry name" value="CheY-like"/>
    <property type="match status" value="1"/>
</dbReference>
<dbReference type="Gene3D" id="3.40.50.2300">
    <property type="match status" value="1"/>
</dbReference>
<dbReference type="PANTHER" id="PTHR43047:SF64">
    <property type="entry name" value="HISTIDINE KINASE CONTAINING CHEY-HOMOLOGOUS RECEIVER DOMAIN AND PAS DOMAIN-RELATED"/>
    <property type="match status" value="1"/>
</dbReference>
<dbReference type="InterPro" id="IPR005467">
    <property type="entry name" value="His_kinase_dom"/>
</dbReference>
<dbReference type="CDD" id="cd00130">
    <property type="entry name" value="PAS"/>
    <property type="match status" value="1"/>
</dbReference>
<organism evidence="11 12">
    <name type="scientific">Seohaeicola saemankumensis</name>
    <dbReference type="NCBI Taxonomy" id="481181"/>
    <lineage>
        <taxon>Bacteria</taxon>
        <taxon>Pseudomonadati</taxon>
        <taxon>Pseudomonadota</taxon>
        <taxon>Alphaproteobacteria</taxon>
        <taxon>Rhodobacterales</taxon>
        <taxon>Roseobacteraceae</taxon>
        <taxon>Seohaeicola</taxon>
    </lineage>
</organism>
<dbReference type="InterPro" id="IPR036890">
    <property type="entry name" value="HATPase_C_sf"/>
</dbReference>
<keyword evidence="11" id="KW-0547">Nucleotide-binding</keyword>
<keyword evidence="7" id="KW-0472">Membrane</keyword>
<keyword evidence="11" id="KW-0067">ATP-binding</keyword>
<dbReference type="CDD" id="cd17546">
    <property type="entry name" value="REC_hyHK_CKI1_RcsC-like"/>
    <property type="match status" value="1"/>
</dbReference>
<dbReference type="EC" id="2.7.13.3" evidence="2"/>
<gene>
    <name evidence="11" type="ORF">ACFQ3C_15290</name>
</gene>
<dbReference type="InterPro" id="IPR000014">
    <property type="entry name" value="PAS"/>
</dbReference>
<keyword evidence="12" id="KW-1185">Reference proteome</keyword>
<keyword evidence="7" id="KW-1133">Transmembrane helix</keyword>
<dbReference type="Gene3D" id="3.30.450.20">
    <property type="entry name" value="PAS domain"/>
    <property type="match status" value="1"/>
</dbReference>
<dbReference type="InterPro" id="IPR001789">
    <property type="entry name" value="Sig_transdc_resp-reg_receiver"/>
</dbReference>
<evidence type="ECO:0000259" key="9">
    <source>
        <dbReference type="PROSITE" id="PS50110"/>
    </source>
</evidence>
<sequence>MTEENRPDDAGDRFRLRVLPFIAAICATLSLSVLMIQIPGIWRQIDRLSQADILAISRAADDLEATYLEMELGVLQAMGRNGQAMDLLRGQDDALRAGIARLEQAVTAWATLPDPALLAETMRSLDAFSGQSAILSASLRANDAEATDALALVVSSLKDTRATLAEVLDATDRMIALNDVKARSDLGRSLFLLVVATVLLFASTAVLASVFWRLYRINLQRVKENRLVSARLETVVDTSQDAIIVTDPSGSITGFSRAAETIFGMAGSIARGRMIGDMISEADGRALSPERMGRAQVQRMQMVGRDAVGSEFPVEVSLGTALRDGNTIHVLFLRDISARLAAEQDLRASRDKALASERAKAHFLAVMSHEMRTPLTGILGAIELMQTNADGLDRKDYLDILQSSGELLLGHINDVLDLTEIESMGINLTERAFDLDALLDEVTRSLRPSAERQSSTLTLHKSAPGLGWFRGDPVRIRQILINLIGNAIKFTLKGSIDIEVHVAPDTEGLVLDRQRIEIQIADTGTGIAQNQLDRIFEDFVRLEDTATRKTEGTGLGLGIVKRLVNAMGGKLGAESVLGAGSLFWVSLPLPPVELPVDLGTAETDPSDVPRSKVLVVEDNAINRFILRQMLTRDGHHVAEASDGGEGVALAAAETFDLILMDINMPQMNGVQAAQAIRSGKGKSAGARIVALTAHVFDHDLRRFRDAGMDDVVIKPLRWDGLRRVIRGSQAAAAGGQPDEAALTGGASSPPLLDRDVLTHLQDTLGPEQLGRLLDRFTTEAETALAEIRDGLEGSRQVLRDRLHGFAGASATFGARRLHSHLGMLEDEVLAMAATDLARLPVRLEGLWDLTRREVRAVRASLPGVARTAEIRLKGPLRDANDPRRMI</sequence>
<dbReference type="PROSITE" id="PS50112">
    <property type="entry name" value="PAS"/>
    <property type="match status" value="1"/>
</dbReference>
<comment type="catalytic activity">
    <reaction evidence="1">
        <text>ATP + protein L-histidine = ADP + protein N-phospho-L-histidine.</text>
        <dbReference type="EC" id="2.7.13.3"/>
    </reaction>
</comment>
<dbReference type="InterPro" id="IPR004358">
    <property type="entry name" value="Sig_transdc_His_kin-like_C"/>
</dbReference>
<dbReference type="SUPFAM" id="SSF47226">
    <property type="entry name" value="Histidine-containing phosphotransfer domain, HPT domain"/>
    <property type="match status" value="1"/>
</dbReference>
<dbReference type="NCBIfam" id="TIGR00229">
    <property type="entry name" value="sensory_box"/>
    <property type="match status" value="1"/>
</dbReference>
<feature type="domain" description="PAS" evidence="10">
    <location>
        <begin position="228"/>
        <end position="283"/>
    </location>
</feature>
<feature type="transmembrane region" description="Helical" evidence="7">
    <location>
        <begin position="190"/>
        <end position="215"/>
    </location>
</feature>
<dbReference type="InterPro" id="IPR035965">
    <property type="entry name" value="PAS-like_dom_sf"/>
</dbReference>
<evidence type="ECO:0000256" key="3">
    <source>
        <dbReference type="ARBA" id="ARBA00022553"/>
    </source>
</evidence>
<evidence type="ECO:0000256" key="2">
    <source>
        <dbReference type="ARBA" id="ARBA00012438"/>
    </source>
</evidence>
<accession>A0ABW3THI4</accession>
<reference evidence="12" key="1">
    <citation type="journal article" date="2019" name="Int. J. Syst. Evol. Microbiol.">
        <title>The Global Catalogue of Microorganisms (GCM) 10K type strain sequencing project: providing services to taxonomists for standard genome sequencing and annotation.</title>
        <authorList>
            <consortium name="The Broad Institute Genomics Platform"/>
            <consortium name="The Broad Institute Genome Sequencing Center for Infectious Disease"/>
            <person name="Wu L."/>
            <person name="Ma J."/>
        </authorList>
    </citation>
    <scope>NUCLEOTIDE SEQUENCE [LARGE SCALE GENOMIC DNA]</scope>
    <source>
        <strain evidence="12">CCUG 55328</strain>
    </source>
</reference>
<dbReference type="EMBL" id="JBHTKR010000006">
    <property type="protein sequence ID" value="MFD1196037.1"/>
    <property type="molecule type" value="Genomic_DNA"/>
</dbReference>
<keyword evidence="5" id="KW-0418">Kinase</keyword>
<dbReference type="Pfam" id="PF00072">
    <property type="entry name" value="Response_reg"/>
    <property type="match status" value="1"/>
</dbReference>
<evidence type="ECO:0000256" key="6">
    <source>
        <dbReference type="PROSITE-ProRule" id="PRU00169"/>
    </source>
</evidence>
<dbReference type="SMART" id="SM00448">
    <property type="entry name" value="REC"/>
    <property type="match status" value="1"/>
</dbReference>
<dbReference type="Pfam" id="PF00512">
    <property type="entry name" value="HisKA"/>
    <property type="match status" value="1"/>
</dbReference>
<evidence type="ECO:0000259" key="8">
    <source>
        <dbReference type="PROSITE" id="PS50109"/>
    </source>
</evidence>
<dbReference type="InterPro" id="IPR036641">
    <property type="entry name" value="HPT_dom_sf"/>
</dbReference>
<dbReference type="SMART" id="SM00387">
    <property type="entry name" value="HATPase_c"/>
    <property type="match status" value="1"/>
</dbReference>
<comment type="caution">
    <text evidence="11">The sequence shown here is derived from an EMBL/GenBank/DDBJ whole genome shotgun (WGS) entry which is preliminary data.</text>
</comment>
<evidence type="ECO:0000256" key="5">
    <source>
        <dbReference type="ARBA" id="ARBA00022777"/>
    </source>
</evidence>
<proteinExistence type="predicted"/>
<dbReference type="PROSITE" id="PS50110">
    <property type="entry name" value="RESPONSE_REGULATORY"/>
    <property type="match status" value="1"/>
</dbReference>
<evidence type="ECO:0000313" key="11">
    <source>
        <dbReference type="EMBL" id="MFD1196037.1"/>
    </source>
</evidence>
<dbReference type="InterPro" id="IPR036097">
    <property type="entry name" value="HisK_dim/P_sf"/>
</dbReference>
<evidence type="ECO:0000313" key="12">
    <source>
        <dbReference type="Proteomes" id="UP001597151"/>
    </source>
</evidence>
<dbReference type="GO" id="GO:0005524">
    <property type="term" value="F:ATP binding"/>
    <property type="evidence" value="ECO:0007669"/>
    <property type="project" value="UniProtKB-KW"/>
</dbReference>
<dbReference type="Gene3D" id="1.10.287.130">
    <property type="match status" value="1"/>
</dbReference>
<dbReference type="CDD" id="cd16922">
    <property type="entry name" value="HATPase_EvgS-ArcB-TorS-like"/>
    <property type="match status" value="1"/>
</dbReference>
<dbReference type="PANTHER" id="PTHR43047">
    <property type="entry name" value="TWO-COMPONENT HISTIDINE PROTEIN KINASE"/>
    <property type="match status" value="1"/>
</dbReference>
<evidence type="ECO:0000256" key="4">
    <source>
        <dbReference type="ARBA" id="ARBA00022679"/>
    </source>
</evidence>
<dbReference type="InterPro" id="IPR003661">
    <property type="entry name" value="HisK_dim/P_dom"/>
</dbReference>
<dbReference type="Pfam" id="PF02518">
    <property type="entry name" value="HATPase_c"/>
    <property type="match status" value="1"/>
</dbReference>
<dbReference type="Proteomes" id="UP001597151">
    <property type="component" value="Unassembled WGS sequence"/>
</dbReference>
<dbReference type="SUPFAM" id="SSF55785">
    <property type="entry name" value="PYP-like sensor domain (PAS domain)"/>
    <property type="match status" value="1"/>
</dbReference>
<keyword evidence="3 6" id="KW-0597">Phosphoprotein</keyword>
<feature type="domain" description="Response regulatory" evidence="9">
    <location>
        <begin position="612"/>
        <end position="729"/>
    </location>
</feature>
<dbReference type="RefSeq" id="WP_380793580.1">
    <property type="nucleotide sequence ID" value="NZ_JBHTKR010000006.1"/>
</dbReference>
<dbReference type="Gene3D" id="1.20.120.160">
    <property type="entry name" value="HPT domain"/>
    <property type="match status" value="1"/>
</dbReference>
<keyword evidence="4" id="KW-0808">Transferase</keyword>
<name>A0ABW3THI4_9RHOB</name>
<dbReference type="InterPro" id="IPR003594">
    <property type="entry name" value="HATPase_dom"/>
</dbReference>
<dbReference type="SUPFAM" id="SSF55874">
    <property type="entry name" value="ATPase domain of HSP90 chaperone/DNA topoisomerase II/histidine kinase"/>
    <property type="match status" value="1"/>
</dbReference>
<dbReference type="InterPro" id="IPR013767">
    <property type="entry name" value="PAS_fold"/>
</dbReference>
<evidence type="ECO:0000256" key="7">
    <source>
        <dbReference type="SAM" id="Phobius"/>
    </source>
</evidence>
<feature type="modified residue" description="4-aspartylphosphate" evidence="6">
    <location>
        <position position="661"/>
    </location>
</feature>
<dbReference type="PROSITE" id="PS50109">
    <property type="entry name" value="HIS_KIN"/>
    <property type="match status" value="1"/>
</dbReference>
<dbReference type="SMART" id="SM00091">
    <property type="entry name" value="PAS"/>
    <property type="match status" value="1"/>
</dbReference>
<dbReference type="SUPFAM" id="SSF47384">
    <property type="entry name" value="Homodimeric domain of signal transducing histidine kinase"/>
    <property type="match status" value="1"/>
</dbReference>
<dbReference type="InterPro" id="IPR011006">
    <property type="entry name" value="CheY-like_superfamily"/>
</dbReference>
<keyword evidence="7" id="KW-0812">Transmembrane</keyword>